<keyword evidence="1" id="KW-0175">Coiled coil</keyword>
<dbReference type="GO" id="GO:0005774">
    <property type="term" value="C:vacuolar membrane"/>
    <property type="evidence" value="ECO:0007669"/>
    <property type="project" value="TreeGrafter"/>
</dbReference>
<reference evidence="3" key="1">
    <citation type="journal article" date="2023" name="Science">
        <title>Elucidation of the pathway for biosynthesis of saponin adjuvants from the soapbark tree.</title>
        <authorList>
            <person name="Reed J."/>
            <person name="Orme A."/>
            <person name="El-Demerdash A."/>
            <person name="Owen C."/>
            <person name="Martin L.B.B."/>
            <person name="Misra R.C."/>
            <person name="Kikuchi S."/>
            <person name="Rejzek M."/>
            <person name="Martin A.C."/>
            <person name="Harkess A."/>
            <person name="Leebens-Mack J."/>
            <person name="Louveau T."/>
            <person name="Stephenson M.J."/>
            <person name="Osbourn A."/>
        </authorList>
    </citation>
    <scope>NUCLEOTIDE SEQUENCE</scope>
    <source>
        <strain evidence="3">S10</strain>
    </source>
</reference>
<feature type="compositionally biased region" description="Polar residues" evidence="2">
    <location>
        <begin position="50"/>
        <end position="68"/>
    </location>
</feature>
<feature type="compositionally biased region" description="Low complexity" evidence="2">
    <location>
        <begin position="77"/>
        <end position="97"/>
    </location>
</feature>
<dbReference type="InterPro" id="IPR051861">
    <property type="entry name" value="NET_actin-binding_domain"/>
</dbReference>
<gene>
    <name evidence="3" type="ORF">O6P43_020078</name>
</gene>
<accession>A0AAD7LK88</accession>
<keyword evidence="4" id="KW-1185">Reference proteome</keyword>
<feature type="coiled-coil region" evidence="1">
    <location>
        <begin position="423"/>
        <end position="457"/>
    </location>
</feature>
<dbReference type="PANTHER" id="PTHR32258:SF14">
    <property type="entry name" value="GB|AAF19561.1"/>
    <property type="match status" value="1"/>
</dbReference>
<feature type="coiled-coil region" evidence="1">
    <location>
        <begin position="486"/>
        <end position="520"/>
    </location>
</feature>
<evidence type="ECO:0000256" key="1">
    <source>
        <dbReference type="SAM" id="Coils"/>
    </source>
</evidence>
<dbReference type="EMBL" id="JARAOO010000008">
    <property type="protein sequence ID" value="KAJ7959513.1"/>
    <property type="molecule type" value="Genomic_DNA"/>
</dbReference>
<evidence type="ECO:0000256" key="2">
    <source>
        <dbReference type="SAM" id="MobiDB-lite"/>
    </source>
</evidence>
<feature type="region of interest" description="Disordered" evidence="2">
    <location>
        <begin position="32"/>
        <end position="114"/>
    </location>
</feature>
<name>A0AAD7LK88_QUISA</name>
<dbReference type="PANTHER" id="PTHR32258">
    <property type="entry name" value="PROTEIN NETWORKED 4A"/>
    <property type="match status" value="1"/>
</dbReference>
<feature type="coiled-coil region" evidence="1">
    <location>
        <begin position="248"/>
        <end position="316"/>
    </location>
</feature>
<dbReference type="Proteomes" id="UP001163823">
    <property type="component" value="Chromosome 8"/>
</dbReference>
<protein>
    <submittedName>
        <fullName evidence="3">Protein NETWORKED 4A like</fullName>
    </submittedName>
</protein>
<dbReference type="KEGG" id="qsa:O6P43_020078"/>
<sequence length="557" mass="64193">MEKAKSKNPTSWLLEDLNEELSKTVLSEIQLEGSDNYESGSDLGTPLHTPGQQLGLQKSGHQMVNVETSLSSGGGSSVLSVKEGTESSSSSSSSSESESFDPSLDNCHGPRMDTDRKGLIEEITKLKVEFPSLEELHQMVEEDNTDNMSWARDKRNYEELLRRFNETLEKLKVSNLKLQLSEKEVIYLKSELEKSQSFNKSLDDQLDLLQKDFQKREADLEMEKGLVLELQKQTASLETHVPDCSYKIAELVEELEVTRASLKKSDEEITTLKYEVNNAIGNKELQDQLRMARENITMLEAQLDSERELITELNERIAWYKSNESDHDLEVKKFKAALHDVQEQFSLEKEQLQSAILSLSEEKVLLDSMLKEWELRSESYDHKIRQCGAEILEIKKVNVSQQMVLQGEINRLKEELCERSNHVEALNKEFDRHKHKYDMLMAEKDEVNAKAHKLMAEVSSRDTQIMDMERQLCQLRMEQRELISGSETTRDLVRELKQKVEELENEVSRLNSMISDRAEEKREAIRQLCFSLEHYRSGYQELLQAFVGHKRHAVVAS</sequence>
<proteinExistence type="predicted"/>
<organism evidence="3 4">
    <name type="scientific">Quillaja saponaria</name>
    <name type="common">Soap bark tree</name>
    <dbReference type="NCBI Taxonomy" id="32244"/>
    <lineage>
        <taxon>Eukaryota</taxon>
        <taxon>Viridiplantae</taxon>
        <taxon>Streptophyta</taxon>
        <taxon>Embryophyta</taxon>
        <taxon>Tracheophyta</taxon>
        <taxon>Spermatophyta</taxon>
        <taxon>Magnoliopsida</taxon>
        <taxon>eudicotyledons</taxon>
        <taxon>Gunneridae</taxon>
        <taxon>Pentapetalae</taxon>
        <taxon>rosids</taxon>
        <taxon>fabids</taxon>
        <taxon>Fabales</taxon>
        <taxon>Quillajaceae</taxon>
        <taxon>Quillaja</taxon>
    </lineage>
</organism>
<evidence type="ECO:0000313" key="4">
    <source>
        <dbReference type="Proteomes" id="UP001163823"/>
    </source>
</evidence>
<comment type="caution">
    <text evidence="3">The sequence shown here is derived from an EMBL/GenBank/DDBJ whole genome shotgun (WGS) entry which is preliminary data.</text>
</comment>
<evidence type="ECO:0000313" key="3">
    <source>
        <dbReference type="EMBL" id="KAJ7959513.1"/>
    </source>
</evidence>
<dbReference type="AlphaFoldDB" id="A0AAD7LK88"/>